<dbReference type="Proteomes" id="UP000636800">
    <property type="component" value="Chromosome 3"/>
</dbReference>
<sequence>MKNPVKTVFVSGDMHPMSLIHDRPTDRAERFRSTTLPPKRSSGGFVDRDRGGGESPKGFPPEA</sequence>
<dbReference type="AlphaFoldDB" id="A0A835V5R9"/>
<protein>
    <submittedName>
        <fullName evidence="2">Uncharacterized protein</fullName>
    </submittedName>
</protein>
<reference evidence="2 3" key="1">
    <citation type="journal article" date="2020" name="Nat. Food">
        <title>A phased Vanilla planifolia genome enables genetic improvement of flavour and production.</title>
        <authorList>
            <person name="Hasing T."/>
            <person name="Tang H."/>
            <person name="Brym M."/>
            <person name="Khazi F."/>
            <person name="Huang T."/>
            <person name="Chambers A.H."/>
        </authorList>
    </citation>
    <scope>NUCLEOTIDE SEQUENCE [LARGE SCALE GENOMIC DNA]</scope>
    <source>
        <tissue evidence="2">Leaf</tissue>
    </source>
</reference>
<accession>A0A835V5R9</accession>
<proteinExistence type="predicted"/>
<comment type="caution">
    <text evidence="2">The sequence shown here is derived from an EMBL/GenBank/DDBJ whole genome shotgun (WGS) entry which is preliminary data.</text>
</comment>
<evidence type="ECO:0000313" key="3">
    <source>
        <dbReference type="Proteomes" id="UP000636800"/>
    </source>
</evidence>
<gene>
    <name evidence="2" type="ORF">HPP92_007310</name>
</gene>
<evidence type="ECO:0000313" key="2">
    <source>
        <dbReference type="EMBL" id="KAG0488499.1"/>
    </source>
</evidence>
<dbReference type="EMBL" id="JADCNL010000003">
    <property type="protein sequence ID" value="KAG0488499.1"/>
    <property type="molecule type" value="Genomic_DNA"/>
</dbReference>
<evidence type="ECO:0000256" key="1">
    <source>
        <dbReference type="SAM" id="MobiDB-lite"/>
    </source>
</evidence>
<organism evidence="2 3">
    <name type="scientific">Vanilla planifolia</name>
    <name type="common">Vanilla</name>
    <dbReference type="NCBI Taxonomy" id="51239"/>
    <lineage>
        <taxon>Eukaryota</taxon>
        <taxon>Viridiplantae</taxon>
        <taxon>Streptophyta</taxon>
        <taxon>Embryophyta</taxon>
        <taxon>Tracheophyta</taxon>
        <taxon>Spermatophyta</taxon>
        <taxon>Magnoliopsida</taxon>
        <taxon>Liliopsida</taxon>
        <taxon>Asparagales</taxon>
        <taxon>Orchidaceae</taxon>
        <taxon>Vanilloideae</taxon>
        <taxon>Vanilleae</taxon>
        <taxon>Vanilla</taxon>
    </lineage>
</organism>
<dbReference type="OrthoDB" id="1729714at2759"/>
<feature type="compositionally biased region" description="Basic and acidic residues" evidence="1">
    <location>
        <begin position="20"/>
        <end position="32"/>
    </location>
</feature>
<keyword evidence="3" id="KW-1185">Reference proteome</keyword>
<name>A0A835V5R9_VANPL</name>
<feature type="region of interest" description="Disordered" evidence="1">
    <location>
        <begin position="16"/>
        <end position="63"/>
    </location>
</feature>